<evidence type="ECO:0000256" key="3">
    <source>
        <dbReference type="ARBA" id="ARBA00022692"/>
    </source>
</evidence>
<evidence type="ECO:0000313" key="9">
    <source>
        <dbReference type="Proteomes" id="UP001239909"/>
    </source>
</evidence>
<dbReference type="PANTHER" id="PTHR22911">
    <property type="entry name" value="ACYL-MALONYL CONDENSING ENZYME-RELATED"/>
    <property type="match status" value="1"/>
</dbReference>
<feature type="transmembrane region" description="Helical" evidence="6">
    <location>
        <begin position="161"/>
        <end position="179"/>
    </location>
</feature>
<name>A0ABQ6LKP8_9RHOB</name>
<dbReference type="EMBL" id="BSYI01000001">
    <property type="protein sequence ID" value="GMG80860.1"/>
    <property type="molecule type" value="Genomic_DNA"/>
</dbReference>
<reference evidence="8 9" key="1">
    <citation type="submission" date="2023-04" db="EMBL/GenBank/DDBJ databases">
        <title>Marinoamorphus aggregata gen. nov., sp. Nov., isolate from tissue of brittle star Ophioplocus japonicus.</title>
        <authorList>
            <person name="Kawano K."/>
            <person name="Sawayama S."/>
            <person name="Nakagawa S."/>
        </authorList>
    </citation>
    <scope>NUCLEOTIDE SEQUENCE [LARGE SCALE GENOMIC DNA]</scope>
    <source>
        <strain evidence="8 9">NKW23</strain>
    </source>
</reference>
<proteinExistence type="inferred from homology"/>
<sequence length="298" mass="31314">MSAPGLETHAAADRSGEIRAALWMTGAIASFSLMAVAGRELAGHLDTFEIMTYRSLIGLVVVLGLGAATGRLRDIRTRRLPAHLCRNLFHFAGQNLWFYAVGVIPLAQVFALEFTTPIWVALLAPFVLAERLTRTRLIAAGLGFLGILLVARPGLTPVGPGHLAAALAAVCFCGNVLATKSLSGTDRVWTILFWMTLMQAAMGLACALVDGTMTLPDATSLPFVVAVGICGLTAHLCVTSALAAAPALIVAPMDFLRLPLIALVGMALYDEPLEIAVFAGAGLILAGNLMNLRSGGRR</sequence>
<dbReference type="PANTHER" id="PTHR22911:SF6">
    <property type="entry name" value="SOLUTE CARRIER FAMILY 35 MEMBER G1"/>
    <property type="match status" value="1"/>
</dbReference>
<dbReference type="Proteomes" id="UP001239909">
    <property type="component" value="Unassembled WGS sequence"/>
</dbReference>
<feature type="transmembrane region" description="Helical" evidence="6">
    <location>
        <begin position="275"/>
        <end position="292"/>
    </location>
</feature>
<feature type="transmembrane region" description="Helical" evidence="6">
    <location>
        <begin position="221"/>
        <end position="242"/>
    </location>
</feature>
<feature type="transmembrane region" description="Helical" evidence="6">
    <location>
        <begin position="84"/>
        <end position="104"/>
    </location>
</feature>
<protein>
    <submittedName>
        <fullName evidence="8">DMT family transporter</fullName>
    </submittedName>
</protein>
<comment type="similarity">
    <text evidence="2">Belongs to the drug/metabolite transporter (DMT) superfamily. 10 TMS drug/metabolite exporter (DME) (TC 2.A.7.3) family.</text>
</comment>
<evidence type="ECO:0000256" key="4">
    <source>
        <dbReference type="ARBA" id="ARBA00022989"/>
    </source>
</evidence>
<keyword evidence="3 6" id="KW-0812">Transmembrane</keyword>
<feature type="transmembrane region" description="Helical" evidence="6">
    <location>
        <begin position="50"/>
        <end position="72"/>
    </location>
</feature>
<feature type="transmembrane region" description="Helical" evidence="6">
    <location>
        <begin position="191"/>
        <end position="215"/>
    </location>
</feature>
<dbReference type="InterPro" id="IPR037185">
    <property type="entry name" value="EmrE-like"/>
</dbReference>
<dbReference type="RefSeq" id="WP_285669487.1">
    <property type="nucleotide sequence ID" value="NZ_BSYI01000001.1"/>
</dbReference>
<evidence type="ECO:0000256" key="6">
    <source>
        <dbReference type="SAM" id="Phobius"/>
    </source>
</evidence>
<feature type="domain" description="EamA" evidence="7">
    <location>
        <begin position="20"/>
        <end position="151"/>
    </location>
</feature>
<feature type="domain" description="EamA" evidence="7">
    <location>
        <begin position="160"/>
        <end position="291"/>
    </location>
</feature>
<feature type="transmembrane region" description="Helical" evidence="6">
    <location>
        <begin position="110"/>
        <end position="129"/>
    </location>
</feature>
<feature type="transmembrane region" description="Helical" evidence="6">
    <location>
        <begin position="249"/>
        <end position="269"/>
    </location>
</feature>
<evidence type="ECO:0000256" key="1">
    <source>
        <dbReference type="ARBA" id="ARBA00004141"/>
    </source>
</evidence>
<comment type="subcellular location">
    <subcellularLocation>
        <location evidence="1">Membrane</location>
        <topology evidence="1">Multi-pass membrane protein</topology>
    </subcellularLocation>
</comment>
<dbReference type="SUPFAM" id="SSF103481">
    <property type="entry name" value="Multidrug resistance efflux transporter EmrE"/>
    <property type="match status" value="2"/>
</dbReference>
<keyword evidence="4 6" id="KW-1133">Transmembrane helix</keyword>
<organism evidence="8 9">
    <name type="scientific">Paralimibaculum aggregatum</name>
    <dbReference type="NCBI Taxonomy" id="3036245"/>
    <lineage>
        <taxon>Bacteria</taxon>
        <taxon>Pseudomonadati</taxon>
        <taxon>Pseudomonadota</taxon>
        <taxon>Alphaproteobacteria</taxon>
        <taxon>Rhodobacterales</taxon>
        <taxon>Paracoccaceae</taxon>
        <taxon>Paralimibaculum</taxon>
    </lineage>
</organism>
<feature type="transmembrane region" description="Helical" evidence="6">
    <location>
        <begin position="136"/>
        <end position="155"/>
    </location>
</feature>
<keyword evidence="9" id="KW-1185">Reference proteome</keyword>
<evidence type="ECO:0000256" key="5">
    <source>
        <dbReference type="ARBA" id="ARBA00023136"/>
    </source>
</evidence>
<keyword evidence="5 6" id="KW-0472">Membrane</keyword>
<dbReference type="Pfam" id="PF00892">
    <property type="entry name" value="EamA"/>
    <property type="match status" value="2"/>
</dbReference>
<evidence type="ECO:0000256" key="2">
    <source>
        <dbReference type="ARBA" id="ARBA00009853"/>
    </source>
</evidence>
<feature type="transmembrane region" description="Helical" evidence="6">
    <location>
        <begin position="20"/>
        <end position="38"/>
    </location>
</feature>
<accession>A0ABQ6LKP8</accession>
<gene>
    <name evidence="8" type="ORF">LNKW23_00720</name>
</gene>
<dbReference type="InterPro" id="IPR000620">
    <property type="entry name" value="EamA_dom"/>
</dbReference>
<comment type="caution">
    <text evidence="8">The sequence shown here is derived from an EMBL/GenBank/DDBJ whole genome shotgun (WGS) entry which is preliminary data.</text>
</comment>
<evidence type="ECO:0000259" key="7">
    <source>
        <dbReference type="Pfam" id="PF00892"/>
    </source>
</evidence>
<evidence type="ECO:0000313" key="8">
    <source>
        <dbReference type="EMBL" id="GMG80860.1"/>
    </source>
</evidence>